<dbReference type="OrthoDB" id="1109962at2759"/>
<gene>
    <name evidence="1" type="ORF">HRI_004989400</name>
</gene>
<dbReference type="Proteomes" id="UP001165190">
    <property type="component" value="Unassembled WGS sequence"/>
</dbReference>
<protein>
    <recommendedName>
        <fullName evidence="3">Reverse transcriptase</fullName>
    </recommendedName>
</protein>
<dbReference type="AlphaFoldDB" id="A0A9W7JHH9"/>
<dbReference type="InterPro" id="IPR036691">
    <property type="entry name" value="Endo/exonu/phosph_ase_sf"/>
</dbReference>
<evidence type="ECO:0000313" key="2">
    <source>
        <dbReference type="Proteomes" id="UP001165190"/>
    </source>
</evidence>
<dbReference type="Gene3D" id="3.60.10.10">
    <property type="entry name" value="Endonuclease/exonuclease/phosphatase"/>
    <property type="match status" value="1"/>
</dbReference>
<evidence type="ECO:0000313" key="1">
    <source>
        <dbReference type="EMBL" id="GMJ13202.1"/>
    </source>
</evidence>
<evidence type="ECO:0008006" key="3">
    <source>
        <dbReference type="Google" id="ProtNLM"/>
    </source>
</evidence>
<dbReference type="SUPFAM" id="SSF56219">
    <property type="entry name" value="DNase I-like"/>
    <property type="match status" value="1"/>
</dbReference>
<comment type="caution">
    <text evidence="1">The sequence shown here is derived from an EMBL/GenBank/DDBJ whole genome shotgun (WGS) entry which is preliminary data.</text>
</comment>
<name>A0A9W7JHH9_HIBTR</name>
<proteinExistence type="predicted"/>
<dbReference type="PANTHER" id="PTHR33710:SF71">
    <property type="entry name" value="ENDONUCLEASE_EXONUCLEASE_PHOSPHATASE DOMAIN-CONTAINING PROTEIN"/>
    <property type="match status" value="1"/>
</dbReference>
<sequence length="379" mass="43573">MAAFREVLEDCNLCDLGFNGVWYTWERGRLPENNVRERLDRAVANTGWWDLFQSYSVSHLSHTISDHCPILVDTVGQAMPRTMARVEVFRFDANWVLEEEAAQIVKNCWENSSANVPEKLHELGSALMSWSRDHKKQSTAQKRSMMRRLNELNNQDPDEETLAELTEIKLGLNLEADKEEFFWEQCSRSNWLLHEDQNTSFFHNHASYRKRKNSIKGLFDTNGEWVTDDSALLNVATAYFKDLFQTSLPLEATNILEKVTPKVTSDMNQTLMKPFTAEEIWMAVKCMSPKKASGLDGFPALFYQKFWGIISADISNFCLAILNGSADMKEINATQIVLIPKVAHPRNMTDFRPVTPLARLRASDVTIRMIDRFIHVKLD</sequence>
<dbReference type="PANTHER" id="PTHR33710">
    <property type="entry name" value="BNAC02G09200D PROTEIN"/>
    <property type="match status" value="1"/>
</dbReference>
<keyword evidence="2" id="KW-1185">Reference proteome</keyword>
<organism evidence="1 2">
    <name type="scientific">Hibiscus trionum</name>
    <name type="common">Flower of an hour</name>
    <dbReference type="NCBI Taxonomy" id="183268"/>
    <lineage>
        <taxon>Eukaryota</taxon>
        <taxon>Viridiplantae</taxon>
        <taxon>Streptophyta</taxon>
        <taxon>Embryophyta</taxon>
        <taxon>Tracheophyta</taxon>
        <taxon>Spermatophyta</taxon>
        <taxon>Magnoliopsida</taxon>
        <taxon>eudicotyledons</taxon>
        <taxon>Gunneridae</taxon>
        <taxon>Pentapetalae</taxon>
        <taxon>rosids</taxon>
        <taxon>malvids</taxon>
        <taxon>Malvales</taxon>
        <taxon>Malvaceae</taxon>
        <taxon>Malvoideae</taxon>
        <taxon>Hibiscus</taxon>
    </lineage>
</organism>
<reference evidence="1" key="1">
    <citation type="submission" date="2023-05" db="EMBL/GenBank/DDBJ databases">
        <title>Genome and transcriptome analyses reveal genes involved in the formation of fine ridges on petal epidermal cells in Hibiscus trionum.</title>
        <authorList>
            <person name="Koshimizu S."/>
            <person name="Masuda S."/>
            <person name="Ishii T."/>
            <person name="Shirasu K."/>
            <person name="Hoshino A."/>
            <person name="Arita M."/>
        </authorList>
    </citation>
    <scope>NUCLEOTIDE SEQUENCE</scope>
    <source>
        <strain evidence="1">Hamamatsu line</strain>
    </source>
</reference>
<accession>A0A9W7JHH9</accession>
<dbReference type="EMBL" id="BSYR01000065">
    <property type="protein sequence ID" value="GMJ13202.1"/>
    <property type="molecule type" value="Genomic_DNA"/>
</dbReference>